<accession>A0A098LM85</accession>
<name>A0A098LM85_9BACT</name>
<keyword evidence="2" id="KW-1185">Reference proteome</keyword>
<gene>
    <name evidence="1" type="ORF">MYP_4839</name>
</gene>
<dbReference type="GO" id="GO:0016740">
    <property type="term" value="F:transferase activity"/>
    <property type="evidence" value="ECO:0007669"/>
    <property type="project" value="UniProtKB-KW"/>
</dbReference>
<dbReference type="EMBL" id="BBLT01000014">
    <property type="protein sequence ID" value="GAL87609.1"/>
    <property type="molecule type" value="Genomic_DNA"/>
</dbReference>
<dbReference type="SUPFAM" id="SSF89095">
    <property type="entry name" value="GatB/YqeY motif"/>
    <property type="match status" value="1"/>
</dbReference>
<dbReference type="InterPro" id="IPR023168">
    <property type="entry name" value="GatB_Yqey_C_2"/>
</dbReference>
<proteinExistence type="predicted"/>
<dbReference type="AlphaFoldDB" id="A0A098LM85"/>
<sequence>MSLKEKIDADIKSAMLAKNKDELRALRSIKSLILLAETDKGAQGEVSADAEIKLLTKAAKQRKESAEVYAGQGRADLEKIELDELAVIEKYLPKQLSEDEIAAKLKEIIAEVGAKGPGDMGKVMGAATKAFAGTADNKVVSALVKSLLSQ</sequence>
<dbReference type="InterPro" id="IPR019004">
    <property type="entry name" value="YqeY/Aim41"/>
</dbReference>
<dbReference type="GO" id="GO:0016884">
    <property type="term" value="F:carbon-nitrogen ligase activity, with glutamine as amido-N-donor"/>
    <property type="evidence" value="ECO:0007669"/>
    <property type="project" value="InterPro"/>
</dbReference>
<dbReference type="RefSeq" id="WP_045469383.1">
    <property type="nucleotide sequence ID" value="NZ_BBLT01000014.1"/>
</dbReference>
<dbReference type="InterPro" id="IPR003789">
    <property type="entry name" value="Asn/Gln_tRNA_amidoTrase-B-like"/>
</dbReference>
<reference evidence="1 2" key="1">
    <citation type="submission" date="2014-09" db="EMBL/GenBank/DDBJ databases">
        <title>Sporocytophaga myxococcoides PG-01 genome sequencing.</title>
        <authorList>
            <person name="Liu L."/>
            <person name="Gao P.J."/>
            <person name="Chen G.J."/>
            <person name="Wang L.S."/>
        </authorList>
    </citation>
    <scope>NUCLEOTIDE SEQUENCE [LARGE SCALE GENOMIC DNA]</scope>
    <source>
        <strain evidence="1 2">PG-01</strain>
    </source>
</reference>
<dbReference type="Gene3D" id="1.10.1510.10">
    <property type="entry name" value="Uncharacterised protein YqeY/AIM41 PF09424, N-terminal domain"/>
    <property type="match status" value="1"/>
</dbReference>
<evidence type="ECO:0000313" key="2">
    <source>
        <dbReference type="Proteomes" id="UP000030185"/>
    </source>
</evidence>
<dbReference type="STRING" id="153721.MYP_4839"/>
<dbReference type="Pfam" id="PF09424">
    <property type="entry name" value="YqeY"/>
    <property type="match status" value="1"/>
</dbReference>
<dbReference type="InterPro" id="IPR042184">
    <property type="entry name" value="YqeY/Aim41_N"/>
</dbReference>
<dbReference type="PANTHER" id="PTHR28055:SF1">
    <property type="entry name" value="ALTERED INHERITANCE OF MITOCHONDRIA PROTEIN 41, MITOCHONDRIAL"/>
    <property type="match status" value="1"/>
</dbReference>
<keyword evidence="1" id="KW-0808">Transferase</keyword>
<dbReference type="Proteomes" id="UP000030185">
    <property type="component" value="Unassembled WGS sequence"/>
</dbReference>
<protein>
    <submittedName>
        <fullName evidence="1">Aspartyl-tRNA amidotransferase subunit B</fullName>
    </submittedName>
</protein>
<dbReference type="eggNOG" id="COG1610">
    <property type="taxonomic scope" value="Bacteria"/>
</dbReference>
<evidence type="ECO:0000313" key="1">
    <source>
        <dbReference type="EMBL" id="GAL87609.1"/>
    </source>
</evidence>
<dbReference type="Gene3D" id="1.10.10.410">
    <property type="match status" value="1"/>
</dbReference>
<dbReference type="PANTHER" id="PTHR28055">
    <property type="entry name" value="ALTERED INHERITANCE OF MITOCHONDRIA PROTEIN 41, MITOCHONDRIAL"/>
    <property type="match status" value="1"/>
</dbReference>
<organism evidence="1 2">
    <name type="scientific">Sporocytophaga myxococcoides</name>
    <dbReference type="NCBI Taxonomy" id="153721"/>
    <lineage>
        <taxon>Bacteria</taxon>
        <taxon>Pseudomonadati</taxon>
        <taxon>Bacteroidota</taxon>
        <taxon>Cytophagia</taxon>
        <taxon>Cytophagales</taxon>
        <taxon>Cytophagaceae</taxon>
        <taxon>Sporocytophaga</taxon>
    </lineage>
</organism>
<dbReference type="OrthoDB" id="9788127at2"/>
<comment type="caution">
    <text evidence="1">The sequence shown here is derived from an EMBL/GenBank/DDBJ whole genome shotgun (WGS) entry which is preliminary data.</text>
</comment>